<evidence type="ECO:0000313" key="2">
    <source>
        <dbReference type="EMBL" id="SHJ68691.1"/>
    </source>
</evidence>
<feature type="chain" id="PRO_5011957631" evidence="1">
    <location>
        <begin position="23"/>
        <end position="245"/>
    </location>
</feature>
<evidence type="ECO:0000256" key="1">
    <source>
        <dbReference type="SAM" id="SignalP"/>
    </source>
</evidence>
<proteinExistence type="predicted"/>
<protein>
    <submittedName>
        <fullName evidence="2">MORN repeat variant</fullName>
    </submittedName>
</protein>
<dbReference type="InterPro" id="IPR011652">
    <property type="entry name" value="MORN_2"/>
</dbReference>
<evidence type="ECO:0000313" key="3">
    <source>
        <dbReference type="Proteomes" id="UP000184232"/>
    </source>
</evidence>
<dbReference type="Pfam" id="PF07661">
    <property type="entry name" value="MORN_2"/>
    <property type="match status" value="3"/>
</dbReference>
<keyword evidence="1" id="KW-0732">Signal</keyword>
<gene>
    <name evidence="2" type="ORF">SAMN05444337_2447</name>
</gene>
<dbReference type="STRING" id="683124.SAMN05444337_2447"/>
<reference evidence="3" key="1">
    <citation type="submission" date="2016-11" db="EMBL/GenBank/DDBJ databases">
        <authorList>
            <person name="Varghese N."/>
            <person name="Submissions S."/>
        </authorList>
    </citation>
    <scope>NUCLEOTIDE SEQUENCE [LARGE SCALE GENOMIC DNA]</scope>
    <source>
        <strain evidence="3">DSM 22807</strain>
    </source>
</reference>
<dbReference type="Gene3D" id="2.20.110.10">
    <property type="entry name" value="Histone H3 K4-specific methyltransferase SET7/9 N-terminal domain"/>
    <property type="match status" value="3"/>
</dbReference>
<dbReference type="SUPFAM" id="SSF82185">
    <property type="entry name" value="Histone H3 K4-specific methyltransferase SET7/9 N-terminal domain"/>
    <property type="match status" value="2"/>
</dbReference>
<keyword evidence="3" id="KW-1185">Reference proteome</keyword>
<dbReference type="Proteomes" id="UP000184232">
    <property type="component" value="Unassembled WGS sequence"/>
</dbReference>
<dbReference type="EMBL" id="FQZH01000005">
    <property type="protein sequence ID" value="SHJ68691.1"/>
    <property type="molecule type" value="Genomic_DNA"/>
</dbReference>
<organism evidence="2 3">
    <name type="scientific">Flavobacterium haoranii</name>
    <dbReference type="NCBI Taxonomy" id="683124"/>
    <lineage>
        <taxon>Bacteria</taxon>
        <taxon>Pseudomonadati</taxon>
        <taxon>Bacteroidota</taxon>
        <taxon>Flavobacteriia</taxon>
        <taxon>Flavobacteriales</taxon>
        <taxon>Flavobacteriaceae</taxon>
        <taxon>Flavobacterium</taxon>
    </lineage>
</organism>
<dbReference type="RefSeq" id="WP_072785495.1">
    <property type="nucleotide sequence ID" value="NZ_CP045292.1"/>
</dbReference>
<sequence length="245" mass="28344">MLNNINRLLTFVLVLMAFLLNAQENQMDSSGKRHGLWKGYHEKTKKLRYEGNFDHGKELGVFKYYADNKENTLMATRDFSQGDGSCYTVFYDTKKFKVSEGNLVNKKPEGLWKYYHFESDKIMNLENYKNGKLNGEKNVYYKNGQIAEKSFYKAGSLEGKYIKYAENGNLIEESNFVNGNLNGKVAYYDGEGNVLVKGEYKNNKKSGTWETYENGKLVKKESAKKFSGKNFKMDNPKEVENKEKK</sequence>
<dbReference type="OrthoDB" id="9785122at2"/>
<dbReference type="AlphaFoldDB" id="A0A1M6LBT6"/>
<feature type="signal peptide" evidence="1">
    <location>
        <begin position="1"/>
        <end position="22"/>
    </location>
</feature>
<name>A0A1M6LBT6_9FLAO</name>
<accession>A0A1M6LBT6</accession>